<evidence type="ECO:0000256" key="1">
    <source>
        <dbReference type="ARBA" id="ARBA00022741"/>
    </source>
</evidence>
<keyword evidence="5" id="KW-0808">Transferase</keyword>
<keyword evidence="4" id="KW-1185">Reference proteome</keyword>
<dbReference type="Pfam" id="PF08433">
    <property type="entry name" value="KTI12"/>
    <property type="match status" value="1"/>
</dbReference>
<sequence>MLRISVICLIGLPAAGKTTLSYWLLQQQDAALKDYNILHLCYDDYHGEGAYKEQRLHILQLLEQLITTIKSKGKQSFEFPMRIRRRVSLNSSNYVIICDDNNYYRSMRYKLYQLCCFQDCNFAQIYISASLASCLERNAKRKDDVPVSVLQQMDKRLEPPRPIVNAWERNSLTLESIEATTDVIQFIISSFDKSPNASLKLVQVKAPQIQTVAHKLDLMLRARIKEKLQLQDAETKQIQGQRLNNKRKQILAQFKANKQTDNDHVDLEYFVSGLT</sequence>
<dbReference type="GO" id="GO:0000049">
    <property type="term" value="F:tRNA binding"/>
    <property type="evidence" value="ECO:0007669"/>
    <property type="project" value="TreeGrafter"/>
</dbReference>
<keyword evidence="5" id="KW-0418">Kinase</keyword>
<keyword evidence="3" id="KW-0732">Signal</keyword>
<name>A0A6J2TE31_DROLE</name>
<keyword evidence="1" id="KW-0547">Nucleotide-binding</keyword>
<gene>
    <name evidence="5" type="primary">LOC115623445</name>
</gene>
<dbReference type="Gene3D" id="3.40.50.300">
    <property type="entry name" value="P-loop containing nucleotide triphosphate hydrolases"/>
    <property type="match status" value="1"/>
</dbReference>
<reference evidence="5" key="1">
    <citation type="submission" date="2025-08" db="UniProtKB">
        <authorList>
            <consortium name="RefSeq"/>
        </authorList>
    </citation>
    <scope>IDENTIFICATION</scope>
    <source>
        <strain evidence="5">11010-0011.00</strain>
        <tissue evidence="5">Whole body</tissue>
    </source>
</reference>
<dbReference type="InterPro" id="IPR013641">
    <property type="entry name" value="KTI12/PSTK"/>
</dbReference>
<proteinExistence type="predicted"/>
<dbReference type="RefSeq" id="XP_030373655.1">
    <property type="nucleotide sequence ID" value="XM_030517795.1"/>
</dbReference>
<dbReference type="SUPFAM" id="SSF52540">
    <property type="entry name" value="P-loop containing nucleoside triphosphate hydrolases"/>
    <property type="match status" value="1"/>
</dbReference>
<dbReference type="GO" id="GO:0016301">
    <property type="term" value="F:kinase activity"/>
    <property type="evidence" value="ECO:0007669"/>
    <property type="project" value="UniProtKB-KW"/>
</dbReference>
<dbReference type="PANTHER" id="PTHR20873">
    <property type="entry name" value="L-SERYL-TRNA(SEC) KINASE"/>
    <property type="match status" value="1"/>
</dbReference>
<dbReference type="PANTHER" id="PTHR20873:SF0">
    <property type="entry name" value="L-SERYL-TRNA(SEC) KINASE"/>
    <property type="match status" value="1"/>
</dbReference>
<evidence type="ECO:0000313" key="5">
    <source>
        <dbReference type="RefSeq" id="XP_030373655.1"/>
    </source>
</evidence>
<organism evidence="4 5">
    <name type="scientific">Drosophila lebanonensis</name>
    <name type="common">Fruit fly</name>
    <name type="synonym">Scaptodrosophila lebanonensis</name>
    <dbReference type="NCBI Taxonomy" id="7225"/>
    <lineage>
        <taxon>Eukaryota</taxon>
        <taxon>Metazoa</taxon>
        <taxon>Ecdysozoa</taxon>
        <taxon>Arthropoda</taxon>
        <taxon>Hexapoda</taxon>
        <taxon>Insecta</taxon>
        <taxon>Pterygota</taxon>
        <taxon>Neoptera</taxon>
        <taxon>Endopterygota</taxon>
        <taxon>Diptera</taxon>
        <taxon>Brachycera</taxon>
        <taxon>Muscomorpha</taxon>
        <taxon>Ephydroidea</taxon>
        <taxon>Drosophilidae</taxon>
        <taxon>Scaptodrosophila</taxon>
    </lineage>
</organism>
<dbReference type="Proteomes" id="UP000504634">
    <property type="component" value="Unplaced"/>
</dbReference>
<keyword evidence="2" id="KW-0067">ATP-binding</keyword>
<dbReference type="GeneID" id="115623445"/>
<protein>
    <submittedName>
        <fullName evidence="5">L-seryl-tRNA(Sec) kinase</fullName>
    </submittedName>
</protein>
<dbReference type="GO" id="GO:0005524">
    <property type="term" value="F:ATP binding"/>
    <property type="evidence" value="ECO:0007669"/>
    <property type="project" value="UniProtKB-KW"/>
</dbReference>
<feature type="chain" id="PRO_5026816208" evidence="3">
    <location>
        <begin position="17"/>
        <end position="275"/>
    </location>
</feature>
<dbReference type="CTD" id="118672"/>
<evidence type="ECO:0000313" key="4">
    <source>
        <dbReference type="Proteomes" id="UP000504634"/>
    </source>
</evidence>
<evidence type="ECO:0000256" key="3">
    <source>
        <dbReference type="SAM" id="SignalP"/>
    </source>
</evidence>
<dbReference type="OrthoDB" id="9972657at2759"/>
<evidence type="ECO:0000256" key="2">
    <source>
        <dbReference type="ARBA" id="ARBA00022840"/>
    </source>
</evidence>
<feature type="signal peptide" evidence="3">
    <location>
        <begin position="1"/>
        <end position="16"/>
    </location>
</feature>
<dbReference type="AlphaFoldDB" id="A0A6J2TE31"/>
<accession>A0A6J2TE31</accession>
<dbReference type="InterPro" id="IPR027417">
    <property type="entry name" value="P-loop_NTPase"/>
</dbReference>
<dbReference type="InterPro" id="IPR052648">
    <property type="entry name" value="Ser-tRNA(Sec)_kinase"/>
</dbReference>